<keyword evidence="2" id="KW-1185">Reference proteome</keyword>
<dbReference type="InterPro" id="IPR036388">
    <property type="entry name" value="WH-like_DNA-bd_sf"/>
</dbReference>
<dbReference type="AlphaFoldDB" id="A0A239IRJ6"/>
<organism evidence="1 2">
    <name type="scientific">Granulicella rosea</name>
    <dbReference type="NCBI Taxonomy" id="474952"/>
    <lineage>
        <taxon>Bacteria</taxon>
        <taxon>Pseudomonadati</taxon>
        <taxon>Acidobacteriota</taxon>
        <taxon>Terriglobia</taxon>
        <taxon>Terriglobales</taxon>
        <taxon>Acidobacteriaceae</taxon>
        <taxon>Granulicella</taxon>
    </lineage>
</organism>
<gene>
    <name evidence="1" type="ORF">SAMN05421770_103221</name>
</gene>
<reference evidence="1 2" key="1">
    <citation type="submission" date="2017-06" db="EMBL/GenBank/DDBJ databases">
        <authorList>
            <person name="Kim H.J."/>
            <person name="Triplett B.A."/>
        </authorList>
    </citation>
    <scope>NUCLEOTIDE SEQUENCE [LARGE SCALE GENOMIC DNA]</scope>
    <source>
        <strain evidence="1 2">DSM 18704</strain>
    </source>
</reference>
<name>A0A239IRJ6_9BACT</name>
<dbReference type="Proteomes" id="UP000198356">
    <property type="component" value="Unassembled WGS sequence"/>
</dbReference>
<accession>A0A239IRJ6</accession>
<dbReference type="SUPFAM" id="SSF46689">
    <property type="entry name" value="Homeodomain-like"/>
    <property type="match status" value="2"/>
</dbReference>
<evidence type="ECO:0000313" key="2">
    <source>
        <dbReference type="Proteomes" id="UP000198356"/>
    </source>
</evidence>
<dbReference type="Gene3D" id="1.10.10.10">
    <property type="entry name" value="Winged helix-like DNA-binding domain superfamily/Winged helix DNA-binding domain"/>
    <property type="match status" value="2"/>
</dbReference>
<protein>
    <submittedName>
        <fullName evidence="1">Uncharacterized conserved protein, DUF433 family</fullName>
    </submittedName>
</protein>
<dbReference type="InterPro" id="IPR007367">
    <property type="entry name" value="DUF433"/>
</dbReference>
<proteinExistence type="predicted"/>
<dbReference type="Pfam" id="PF04255">
    <property type="entry name" value="DUF433"/>
    <property type="match status" value="2"/>
</dbReference>
<evidence type="ECO:0000313" key="1">
    <source>
        <dbReference type="EMBL" id="SNS95703.1"/>
    </source>
</evidence>
<dbReference type="EMBL" id="FZOU01000003">
    <property type="protein sequence ID" value="SNS95703.1"/>
    <property type="molecule type" value="Genomic_DNA"/>
</dbReference>
<sequence length="147" mass="16109">MDWSGCELVETVSDGASSVPFIRGTHISADAILNDLQQGVRFEALAARHPSIPVEAIREILTYGLERAGWDTKTLVNWRGCALVEQVPGRYSGAPTILNTRIPPDIVAEYYWSGATVAEIREDYPSLSEETILGLIEYVRSQEASAA</sequence>
<dbReference type="InterPro" id="IPR009057">
    <property type="entry name" value="Homeodomain-like_sf"/>
</dbReference>
<dbReference type="RefSeq" id="WP_176441690.1">
    <property type="nucleotide sequence ID" value="NZ_FZOU01000003.1"/>
</dbReference>